<evidence type="ECO:0000313" key="3">
    <source>
        <dbReference type="Proteomes" id="UP000091820"/>
    </source>
</evidence>
<accession>A0A1A9WMF5</accession>
<evidence type="ECO:0000256" key="1">
    <source>
        <dbReference type="SAM" id="Phobius"/>
    </source>
</evidence>
<name>A0A1A9WMF5_9MUSC</name>
<feature type="transmembrane region" description="Helical" evidence="1">
    <location>
        <begin position="82"/>
        <end position="105"/>
    </location>
</feature>
<reference evidence="3" key="1">
    <citation type="submission" date="2014-03" db="EMBL/GenBank/DDBJ databases">
        <authorList>
            <person name="Aksoy S."/>
            <person name="Warren W."/>
            <person name="Wilson R.K."/>
        </authorList>
    </citation>
    <scope>NUCLEOTIDE SEQUENCE [LARGE SCALE GENOMIC DNA]</scope>
    <source>
        <strain evidence="3">IAEA</strain>
    </source>
</reference>
<dbReference type="Proteomes" id="UP000091820">
    <property type="component" value="Unassembled WGS sequence"/>
</dbReference>
<keyword evidence="3" id="KW-1185">Reference proteome</keyword>
<evidence type="ECO:0000313" key="2">
    <source>
        <dbReference type="EnsemblMetazoa" id="GBRI024976-PA"/>
    </source>
</evidence>
<protein>
    <submittedName>
        <fullName evidence="2">Uncharacterized protein</fullName>
    </submittedName>
</protein>
<organism evidence="2 3">
    <name type="scientific">Glossina brevipalpis</name>
    <dbReference type="NCBI Taxonomy" id="37001"/>
    <lineage>
        <taxon>Eukaryota</taxon>
        <taxon>Metazoa</taxon>
        <taxon>Ecdysozoa</taxon>
        <taxon>Arthropoda</taxon>
        <taxon>Hexapoda</taxon>
        <taxon>Insecta</taxon>
        <taxon>Pterygota</taxon>
        <taxon>Neoptera</taxon>
        <taxon>Endopterygota</taxon>
        <taxon>Diptera</taxon>
        <taxon>Brachycera</taxon>
        <taxon>Muscomorpha</taxon>
        <taxon>Hippoboscoidea</taxon>
        <taxon>Glossinidae</taxon>
        <taxon>Glossina</taxon>
    </lineage>
</organism>
<sequence length="149" mass="17703">MSAVNDMQSSIMNNIPNYLLIIVYCQETKSLVMNLNDYHLHYRTDDCHNNNDNSTPILFSLYSTVLYDFRHVRFLMCARWRFYLYAYVMCKFVCFSACLLLIVLVNHEQINAVRLNQCERNVRNTPTCTITLAHNKKVWQFLEKKALFL</sequence>
<dbReference type="VEuPathDB" id="VectorBase:GBRI024976"/>
<reference evidence="2" key="2">
    <citation type="submission" date="2020-05" db="UniProtKB">
        <authorList>
            <consortium name="EnsemblMetazoa"/>
        </authorList>
    </citation>
    <scope>IDENTIFICATION</scope>
    <source>
        <strain evidence="2">IAEA</strain>
    </source>
</reference>
<proteinExistence type="predicted"/>
<dbReference type="EnsemblMetazoa" id="GBRI024976-RA">
    <property type="protein sequence ID" value="GBRI024976-PA"/>
    <property type="gene ID" value="GBRI024976"/>
</dbReference>
<keyword evidence="1" id="KW-0472">Membrane</keyword>
<keyword evidence="1" id="KW-1133">Transmembrane helix</keyword>
<dbReference type="AlphaFoldDB" id="A0A1A9WMF5"/>
<keyword evidence="1" id="KW-0812">Transmembrane</keyword>